<evidence type="ECO:0008006" key="4">
    <source>
        <dbReference type="Google" id="ProtNLM"/>
    </source>
</evidence>
<protein>
    <recommendedName>
        <fullName evidence="4">EcsC protein family protein</fullName>
    </recommendedName>
</protein>
<feature type="compositionally biased region" description="Basic and acidic residues" evidence="1">
    <location>
        <begin position="250"/>
        <end position="263"/>
    </location>
</feature>
<proteinExistence type="predicted"/>
<dbReference type="Proteomes" id="UP000198867">
    <property type="component" value="Unassembled WGS sequence"/>
</dbReference>
<dbReference type="STRING" id="995034.SAMN05216219_0799"/>
<name>A0A1I4ZGJ3_9MICO</name>
<accession>A0A1I4ZGJ3</accession>
<dbReference type="EMBL" id="FOVM01000002">
    <property type="protein sequence ID" value="SFN49372.1"/>
    <property type="molecule type" value="Genomic_DNA"/>
</dbReference>
<evidence type="ECO:0000313" key="3">
    <source>
        <dbReference type="Proteomes" id="UP000198867"/>
    </source>
</evidence>
<feature type="compositionally biased region" description="Basic residues" evidence="1">
    <location>
        <begin position="264"/>
        <end position="276"/>
    </location>
</feature>
<dbReference type="AlphaFoldDB" id="A0A1I4ZGJ3"/>
<keyword evidence="3" id="KW-1185">Reference proteome</keyword>
<feature type="region of interest" description="Disordered" evidence="1">
    <location>
        <begin position="250"/>
        <end position="276"/>
    </location>
</feature>
<evidence type="ECO:0000313" key="2">
    <source>
        <dbReference type="EMBL" id="SFN49372.1"/>
    </source>
</evidence>
<evidence type="ECO:0000256" key="1">
    <source>
        <dbReference type="SAM" id="MobiDB-lite"/>
    </source>
</evidence>
<reference evidence="3" key="1">
    <citation type="submission" date="2016-10" db="EMBL/GenBank/DDBJ databases">
        <authorList>
            <person name="Varghese N."/>
            <person name="Submissions S."/>
        </authorList>
    </citation>
    <scope>NUCLEOTIDE SEQUENCE [LARGE SCALE GENOMIC DNA]</scope>
    <source>
        <strain evidence="3">CGMCC 1.11101</strain>
    </source>
</reference>
<dbReference type="RefSeq" id="WP_090709041.1">
    <property type="nucleotide sequence ID" value="NZ_FOVM01000002.1"/>
</dbReference>
<gene>
    <name evidence="2" type="ORF">SAMN05216219_0799</name>
</gene>
<sequence>MTTSSEQVRILDAATPEIAPEPSPAWMRGIDRALSVQRPVVVAHIRALRRSHPNATPAQLVRILERRYLTAITTGGAAVGVTAMVPGVGTALTLTLAGAETVGFLETTALFAQSVAEVHGITVDDPVRARALVMTLMLGKAGTDLVKQFTGQAFGGGPPRSAFWGETVTRNVPQAMMGPVADALKRRFLKFFVVNQGSSLIGKAIPFGIGAAIGGAGNNFAGRQVVTAARNAFGPAPLWLPLELEPAERAPRPTIRQLRERLPLTRKPRRHNKDDA</sequence>
<organism evidence="2 3">
    <name type="scientific">Mycetocola miduiensis</name>
    <dbReference type="NCBI Taxonomy" id="995034"/>
    <lineage>
        <taxon>Bacteria</taxon>
        <taxon>Bacillati</taxon>
        <taxon>Actinomycetota</taxon>
        <taxon>Actinomycetes</taxon>
        <taxon>Micrococcales</taxon>
        <taxon>Microbacteriaceae</taxon>
        <taxon>Mycetocola</taxon>
    </lineage>
</organism>
<dbReference type="OrthoDB" id="5244605at2"/>